<feature type="region of interest" description="Disordered" evidence="8">
    <location>
        <begin position="364"/>
        <end position="453"/>
    </location>
</feature>
<feature type="transmembrane region" description="Helical" evidence="9">
    <location>
        <begin position="489"/>
        <end position="512"/>
    </location>
</feature>
<feature type="transmembrane region" description="Helical" evidence="9">
    <location>
        <begin position="304"/>
        <end position="324"/>
    </location>
</feature>
<evidence type="ECO:0000256" key="7">
    <source>
        <dbReference type="ARBA" id="ARBA00023136"/>
    </source>
</evidence>
<feature type="transmembrane region" description="Helical" evidence="9">
    <location>
        <begin position="112"/>
        <end position="136"/>
    </location>
</feature>
<protein>
    <recommendedName>
        <fullName evidence="10">Amino acid transporter transmembrane domain-containing protein</fullName>
    </recommendedName>
</protein>
<proteinExistence type="inferred from homology"/>
<feature type="transmembrane region" description="Helical" evidence="9">
    <location>
        <begin position="261"/>
        <end position="284"/>
    </location>
</feature>
<keyword evidence="12" id="KW-1185">Reference proteome</keyword>
<evidence type="ECO:0000256" key="8">
    <source>
        <dbReference type="SAM" id="MobiDB-lite"/>
    </source>
</evidence>
<evidence type="ECO:0000313" key="11">
    <source>
        <dbReference type="EMBL" id="CAI2363783.1"/>
    </source>
</evidence>
<gene>
    <name evidence="11" type="ORF">ECRASSUSDP1_LOCUS5122</name>
</gene>
<feature type="compositionally biased region" description="Low complexity" evidence="8">
    <location>
        <begin position="400"/>
        <end position="415"/>
    </location>
</feature>
<evidence type="ECO:0000256" key="3">
    <source>
        <dbReference type="ARBA" id="ARBA00022448"/>
    </source>
</evidence>
<comment type="subcellular location">
    <subcellularLocation>
        <location evidence="1">Membrane</location>
        <topology evidence="1">Multi-pass membrane protein</topology>
    </subcellularLocation>
</comment>
<sequence length="556" mass="61895">MSVIDGRAVSEVNSEAPVQRQKVVPVVVKPQPQKMAGIGVFMCTMTLLGTKLGGGIVGIPAANKKIGYVTFQCMMTIYACMGMFSMWLLLRVREITGKASYPDLGIYLYGKWSVYFVNSLIALSQLGFPIIFFIVFGDVAKSLILEIDSGAGDFWTSRWFTHTLLALVMLYLVILKEIHKLKMAGFFLLGLIAVFVFLLFIHYIISDPNPESSEDLTQTSLKVEFFAKIPTMIASFSFQPSLFTAFGSLKHKTTMNGLKAGWTAIWTAYITYTVTPLIAFGLYGSKVEDNLLNNLTGDSRALPIILQVIFLVIAVLHIPIIFFIGKEVILIIFDEATRGSYSKQNVNLKVKVFIEKLRRLSSRKSIGQHQEEQQADEESKQNPVDQEVKENAQNDANQVDRQTPSQDSQPSSSRGSQRDTERNMNLRGPNPVQVQERRLSSKSDGPGEHPKANPKEYLNMHPFFYYLLTISIFGIVVLLSIVVGDVGVFYGIIGATAGCWIIIAGPGSFYIISVHKHNVELNTWTAKLSYIIAWIYTVLGFSGMIGLNVAVMLNNF</sequence>
<dbReference type="Pfam" id="PF01490">
    <property type="entry name" value="Aa_trans"/>
    <property type="match status" value="1"/>
</dbReference>
<dbReference type="AlphaFoldDB" id="A0AAD1U895"/>
<feature type="transmembrane region" description="Helical" evidence="9">
    <location>
        <begin position="156"/>
        <end position="174"/>
    </location>
</feature>
<keyword evidence="4 9" id="KW-0812">Transmembrane</keyword>
<feature type="transmembrane region" description="Helical" evidence="9">
    <location>
        <begin position="186"/>
        <end position="205"/>
    </location>
</feature>
<dbReference type="PANTHER" id="PTHR22950:SF458">
    <property type="entry name" value="SODIUM-COUPLED NEUTRAL AMINO ACID TRANSPORTER 11-RELATED"/>
    <property type="match status" value="1"/>
</dbReference>
<feature type="compositionally biased region" description="Basic and acidic residues" evidence="8">
    <location>
        <begin position="369"/>
        <end position="392"/>
    </location>
</feature>
<keyword evidence="5" id="KW-0029">Amino-acid transport</keyword>
<dbReference type="Proteomes" id="UP001295684">
    <property type="component" value="Unassembled WGS sequence"/>
</dbReference>
<comment type="caution">
    <text evidence="11">The sequence shown here is derived from an EMBL/GenBank/DDBJ whole genome shotgun (WGS) entry which is preliminary data.</text>
</comment>
<keyword evidence="7 9" id="KW-0472">Membrane</keyword>
<comment type="similarity">
    <text evidence="2">Belongs to the amino acid/polyamine transporter 2 family.</text>
</comment>
<dbReference type="GO" id="GO:0016020">
    <property type="term" value="C:membrane"/>
    <property type="evidence" value="ECO:0007669"/>
    <property type="project" value="UniProtKB-SubCell"/>
</dbReference>
<reference evidence="11" key="1">
    <citation type="submission" date="2023-07" db="EMBL/GenBank/DDBJ databases">
        <authorList>
            <consortium name="AG Swart"/>
            <person name="Singh M."/>
            <person name="Singh A."/>
            <person name="Seah K."/>
            <person name="Emmerich C."/>
        </authorList>
    </citation>
    <scope>NUCLEOTIDE SEQUENCE</scope>
    <source>
        <strain evidence="11">DP1</strain>
    </source>
</reference>
<dbReference type="InterPro" id="IPR013057">
    <property type="entry name" value="AA_transpt_TM"/>
</dbReference>
<keyword evidence="6 9" id="KW-1133">Transmembrane helix</keyword>
<dbReference type="EMBL" id="CAMPGE010004933">
    <property type="protein sequence ID" value="CAI2363783.1"/>
    <property type="molecule type" value="Genomic_DNA"/>
</dbReference>
<feature type="transmembrane region" description="Helical" evidence="9">
    <location>
        <begin position="68"/>
        <end position="92"/>
    </location>
</feature>
<feature type="compositionally biased region" description="Basic and acidic residues" evidence="8">
    <location>
        <begin position="435"/>
        <end position="453"/>
    </location>
</feature>
<evidence type="ECO:0000256" key="9">
    <source>
        <dbReference type="SAM" id="Phobius"/>
    </source>
</evidence>
<feature type="transmembrane region" description="Helical" evidence="9">
    <location>
        <begin position="463"/>
        <end position="483"/>
    </location>
</feature>
<evidence type="ECO:0000256" key="2">
    <source>
        <dbReference type="ARBA" id="ARBA00008066"/>
    </source>
</evidence>
<evidence type="ECO:0000313" key="12">
    <source>
        <dbReference type="Proteomes" id="UP001295684"/>
    </source>
</evidence>
<keyword evidence="3" id="KW-0813">Transport</keyword>
<feature type="transmembrane region" description="Helical" evidence="9">
    <location>
        <begin position="38"/>
        <end position="62"/>
    </location>
</feature>
<evidence type="ECO:0000256" key="4">
    <source>
        <dbReference type="ARBA" id="ARBA00022692"/>
    </source>
</evidence>
<name>A0AAD1U895_EUPCR</name>
<evidence type="ECO:0000256" key="5">
    <source>
        <dbReference type="ARBA" id="ARBA00022970"/>
    </source>
</evidence>
<evidence type="ECO:0000256" key="1">
    <source>
        <dbReference type="ARBA" id="ARBA00004141"/>
    </source>
</evidence>
<organism evidence="11 12">
    <name type="scientific">Euplotes crassus</name>
    <dbReference type="NCBI Taxonomy" id="5936"/>
    <lineage>
        <taxon>Eukaryota</taxon>
        <taxon>Sar</taxon>
        <taxon>Alveolata</taxon>
        <taxon>Ciliophora</taxon>
        <taxon>Intramacronucleata</taxon>
        <taxon>Spirotrichea</taxon>
        <taxon>Hypotrichia</taxon>
        <taxon>Euplotida</taxon>
        <taxon>Euplotidae</taxon>
        <taxon>Moneuplotes</taxon>
    </lineage>
</organism>
<evidence type="ECO:0000259" key="10">
    <source>
        <dbReference type="Pfam" id="PF01490"/>
    </source>
</evidence>
<feature type="transmembrane region" description="Helical" evidence="9">
    <location>
        <begin position="533"/>
        <end position="553"/>
    </location>
</feature>
<accession>A0AAD1U895</accession>
<dbReference type="GO" id="GO:0015179">
    <property type="term" value="F:L-amino acid transmembrane transporter activity"/>
    <property type="evidence" value="ECO:0007669"/>
    <property type="project" value="TreeGrafter"/>
</dbReference>
<feature type="domain" description="Amino acid transporter transmembrane" evidence="10">
    <location>
        <begin position="38"/>
        <end position="547"/>
    </location>
</feature>
<evidence type="ECO:0000256" key="6">
    <source>
        <dbReference type="ARBA" id="ARBA00022989"/>
    </source>
</evidence>
<feature type="transmembrane region" description="Helical" evidence="9">
    <location>
        <begin position="225"/>
        <end position="249"/>
    </location>
</feature>
<dbReference type="PANTHER" id="PTHR22950">
    <property type="entry name" value="AMINO ACID TRANSPORTER"/>
    <property type="match status" value="1"/>
</dbReference>